<dbReference type="NCBIfam" id="TIGR00732">
    <property type="entry name" value="dprA"/>
    <property type="match status" value="1"/>
</dbReference>
<dbReference type="SUPFAM" id="SSF102405">
    <property type="entry name" value="MCP/YpsA-like"/>
    <property type="match status" value="1"/>
</dbReference>
<dbReference type="AlphaFoldDB" id="A0A3Q9P165"/>
<dbReference type="PANTHER" id="PTHR43022:SF1">
    <property type="entry name" value="PROTEIN SMF"/>
    <property type="match status" value="1"/>
</dbReference>
<dbReference type="InterPro" id="IPR057666">
    <property type="entry name" value="DrpA_SLOG"/>
</dbReference>
<evidence type="ECO:0000313" key="4">
    <source>
        <dbReference type="EMBL" id="AZT98116.1"/>
    </source>
</evidence>
<dbReference type="Proteomes" id="UP000282731">
    <property type="component" value="Chromosome"/>
</dbReference>
<evidence type="ECO:0000256" key="1">
    <source>
        <dbReference type="ARBA" id="ARBA00006525"/>
    </source>
</evidence>
<evidence type="ECO:0000313" key="5">
    <source>
        <dbReference type="Proteomes" id="UP000282731"/>
    </source>
</evidence>
<organism evidence="4 5">
    <name type="scientific">Brevibacterium aurantiacum</name>
    <dbReference type="NCBI Taxonomy" id="273384"/>
    <lineage>
        <taxon>Bacteria</taxon>
        <taxon>Bacillati</taxon>
        <taxon>Actinomycetota</taxon>
        <taxon>Actinomycetes</taxon>
        <taxon>Micrococcales</taxon>
        <taxon>Brevibacteriaceae</taxon>
        <taxon>Brevibacterium</taxon>
    </lineage>
</organism>
<protein>
    <submittedName>
        <fullName evidence="4">DNA-protecting protein DprA</fullName>
    </submittedName>
</protein>
<reference evidence="4 5" key="2">
    <citation type="submission" date="2019-01" db="EMBL/GenBank/DDBJ databases">
        <title>Comparative genomic analysis of Brevibacterium aurantiacum sheds light on its evolution and its adaptation to smear-ripened cheeses.</title>
        <authorList>
            <person name="Moineau S."/>
        </authorList>
    </citation>
    <scope>NUCLEOTIDE SEQUENCE [LARGE SCALE GENOMIC DNA]</scope>
    <source>
        <strain evidence="4 5">SMQ-1420</strain>
    </source>
</reference>
<evidence type="ECO:0000256" key="2">
    <source>
        <dbReference type="SAM" id="MobiDB-lite"/>
    </source>
</evidence>
<proteinExistence type="inferred from homology"/>
<dbReference type="Gene3D" id="3.40.50.450">
    <property type="match status" value="1"/>
</dbReference>
<feature type="region of interest" description="Disordered" evidence="2">
    <location>
        <begin position="318"/>
        <end position="344"/>
    </location>
</feature>
<dbReference type="GO" id="GO:0009294">
    <property type="term" value="P:DNA-mediated transformation"/>
    <property type="evidence" value="ECO:0007669"/>
    <property type="project" value="InterPro"/>
</dbReference>
<evidence type="ECO:0000259" key="3">
    <source>
        <dbReference type="Pfam" id="PF02481"/>
    </source>
</evidence>
<feature type="domain" description="Smf/DprA SLOG" evidence="3">
    <location>
        <begin position="93"/>
        <end position="305"/>
    </location>
</feature>
<dbReference type="RefSeq" id="WP_127362271.1">
    <property type="nucleotide sequence ID" value="NZ_CP025334.1"/>
</dbReference>
<accession>A0A3Q9P165</accession>
<gene>
    <name evidence="4" type="primary">dprA</name>
    <name evidence="4" type="ORF">CXR27_14775</name>
</gene>
<dbReference type="InterPro" id="IPR003488">
    <property type="entry name" value="DprA"/>
</dbReference>
<comment type="similarity">
    <text evidence="1">Belongs to the DprA/Smf family.</text>
</comment>
<dbReference type="EMBL" id="CP025334">
    <property type="protein sequence ID" value="AZT98116.1"/>
    <property type="molecule type" value="Genomic_DNA"/>
</dbReference>
<dbReference type="Pfam" id="PF02481">
    <property type="entry name" value="DNA_processg_A"/>
    <property type="match status" value="1"/>
</dbReference>
<reference evidence="4 5" key="1">
    <citation type="submission" date="2017-12" db="EMBL/GenBank/DDBJ databases">
        <authorList>
            <person name="Levesque S."/>
        </authorList>
    </citation>
    <scope>NUCLEOTIDE SEQUENCE [LARGE SCALE GENOMIC DNA]</scope>
    <source>
        <strain evidence="4 5">SMQ-1420</strain>
    </source>
</reference>
<name>A0A3Q9P165_BREAU</name>
<sequence length="344" mass="35674">MNEGAALMDTINELAAEERTARIILGIASEPGDAVTGRMIRTVGASETVSRLLADEVPPGPDGDTWQRRLAPRLDAAQIQGVLAETERHGMRVLIPGDAQWPAGVDALGDGAPVALWTKGNAGLLTGPLWDRLTITGARASTGYGEHVTTELVQSAVADSRLVLSGGAYGIDGAAHRSALASGGATVAVLAGGLDRPYPAGHTDLLTRVGKEGLLLSELPPGAAPTRWRFLQRGRLLAALSGTVLIAEAGYRSGTLHTAARAAELGRPVGAVPGPITSATSTGCHRLLRDGLAAVVTGYDDVRELLHGVRDRAHRAVRERAGFESDPLDAGPPAQGRDLRGPVL</sequence>
<dbReference type="PANTHER" id="PTHR43022">
    <property type="entry name" value="PROTEIN SMF"/>
    <property type="match status" value="1"/>
</dbReference>